<dbReference type="RefSeq" id="WP_149612002.1">
    <property type="nucleotide sequence ID" value="NZ_VTUX01000006.1"/>
</dbReference>
<dbReference type="EMBL" id="VTUX01000006">
    <property type="protein sequence ID" value="KAA1190103.1"/>
    <property type="molecule type" value="Genomic_DNA"/>
</dbReference>
<comment type="caution">
    <text evidence="2">The sequence shown here is derived from an EMBL/GenBank/DDBJ whole genome shotgun (WGS) entry which is preliminary data.</text>
</comment>
<evidence type="ECO:0000313" key="2">
    <source>
        <dbReference type="EMBL" id="KAA1190103.1"/>
    </source>
</evidence>
<reference evidence="2 3" key="1">
    <citation type="submission" date="2019-09" db="EMBL/GenBank/DDBJ databases">
        <authorList>
            <person name="Chen X.-Y."/>
        </authorList>
    </citation>
    <scope>NUCLEOTIDE SEQUENCE [LARGE SCALE GENOMIC DNA]</scope>
    <source>
        <strain evidence="2 3">NY5</strain>
    </source>
</reference>
<protein>
    <submittedName>
        <fullName evidence="2">Uncharacterized protein</fullName>
    </submittedName>
</protein>
<sequence length="214" mass="23717">MDWLATVGLRKVGDTVNRIAGWLIVISMLGLVACSSFQDKAKLRNVAVMDASVDIERLLVEARLAIRVAAEPQSDWEALYYYGERRCLKGGPSVHQKRDEAGVVELHPTCEPLTIFEPYCKFKPEQTGGETILAGTWRVTSGHAVRVKQPAEGRAFKLSLKPEPTSGRKPAAASLLCVNPAEMQAQYGSEVTREDLVLLELMLANRIQFLQRSH</sequence>
<dbReference type="AlphaFoldDB" id="A0A5B0WT49"/>
<evidence type="ECO:0000313" key="3">
    <source>
        <dbReference type="Proteomes" id="UP000323708"/>
    </source>
</evidence>
<keyword evidence="1" id="KW-1133">Transmembrane helix</keyword>
<keyword evidence="1" id="KW-0472">Membrane</keyword>
<dbReference type="Proteomes" id="UP000323708">
    <property type="component" value="Unassembled WGS sequence"/>
</dbReference>
<gene>
    <name evidence="2" type="ORF">F0M18_13640</name>
</gene>
<name>A0A5B0WT49_9GAMM</name>
<proteinExistence type="predicted"/>
<evidence type="ECO:0000256" key="1">
    <source>
        <dbReference type="SAM" id="Phobius"/>
    </source>
</evidence>
<keyword evidence="1" id="KW-0812">Transmembrane</keyword>
<accession>A0A5B0WT49</accession>
<keyword evidence="3" id="KW-1185">Reference proteome</keyword>
<feature type="transmembrane region" description="Helical" evidence="1">
    <location>
        <begin position="19"/>
        <end position="37"/>
    </location>
</feature>
<organism evidence="2 3">
    <name type="scientific">Pseudohalioglobus sediminis</name>
    <dbReference type="NCBI Taxonomy" id="2606449"/>
    <lineage>
        <taxon>Bacteria</taxon>
        <taxon>Pseudomonadati</taxon>
        <taxon>Pseudomonadota</taxon>
        <taxon>Gammaproteobacteria</taxon>
        <taxon>Cellvibrionales</taxon>
        <taxon>Halieaceae</taxon>
        <taxon>Pseudohalioglobus</taxon>
    </lineage>
</organism>